<dbReference type="STRING" id="89524.SAMN05444370_1105"/>
<gene>
    <name evidence="2" type="ORF">SAMN05444370_1105</name>
</gene>
<evidence type="ECO:0000313" key="3">
    <source>
        <dbReference type="Proteomes" id="UP000198703"/>
    </source>
</evidence>
<name>A0A1H4DGR1_9RHOB</name>
<feature type="transmembrane region" description="Helical" evidence="1">
    <location>
        <begin position="141"/>
        <end position="160"/>
    </location>
</feature>
<evidence type="ECO:0008006" key="4">
    <source>
        <dbReference type="Google" id="ProtNLM"/>
    </source>
</evidence>
<keyword evidence="1" id="KW-0812">Transmembrane</keyword>
<dbReference type="RefSeq" id="WP_175478928.1">
    <property type="nucleotide sequence ID" value="NZ_FNQM01000010.1"/>
</dbReference>
<accession>A0A1H4DGR1</accession>
<keyword evidence="1" id="KW-0472">Membrane</keyword>
<dbReference type="AlphaFoldDB" id="A0A1H4DGR1"/>
<reference evidence="2 3" key="1">
    <citation type="submission" date="2016-10" db="EMBL/GenBank/DDBJ databases">
        <authorList>
            <person name="de Groot N.N."/>
        </authorList>
    </citation>
    <scope>NUCLEOTIDE SEQUENCE [LARGE SCALE GENOMIC DNA]</scope>
    <source>
        <strain evidence="2 3">DSM 15345</strain>
    </source>
</reference>
<dbReference type="Proteomes" id="UP000198703">
    <property type="component" value="Unassembled WGS sequence"/>
</dbReference>
<evidence type="ECO:0000313" key="2">
    <source>
        <dbReference type="EMBL" id="SEA71432.1"/>
    </source>
</evidence>
<dbReference type="Pfam" id="PF07509">
    <property type="entry name" value="DUF1523"/>
    <property type="match status" value="1"/>
</dbReference>
<keyword evidence="1" id="KW-1133">Transmembrane helix</keyword>
<dbReference type="InterPro" id="IPR011088">
    <property type="entry name" value="Phage_phiNM3_A0EWY4"/>
</dbReference>
<protein>
    <recommendedName>
        <fullName evidence="4">DUF1523 family protein</fullName>
    </recommendedName>
</protein>
<dbReference type="EMBL" id="FNQM01000010">
    <property type="protein sequence ID" value="SEA71432.1"/>
    <property type="molecule type" value="Genomic_DNA"/>
</dbReference>
<keyword evidence="3" id="KW-1185">Reference proteome</keyword>
<proteinExistence type="predicted"/>
<organism evidence="2 3">
    <name type="scientific">Rubrimonas cliftonensis</name>
    <dbReference type="NCBI Taxonomy" id="89524"/>
    <lineage>
        <taxon>Bacteria</taxon>
        <taxon>Pseudomonadati</taxon>
        <taxon>Pseudomonadota</taxon>
        <taxon>Alphaproteobacteria</taxon>
        <taxon>Rhodobacterales</taxon>
        <taxon>Paracoccaceae</taxon>
        <taxon>Rubrimonas</taxon>
    </lineage>
</organism>
<evidence type="ECO:0000256" key="1">
    <source>
        <dbReference type="SAM" id="Phobius"/>
    </source>
</evidence>
<sequence>MAYVKWTALALVALVVAAFLHWSLPSRDIVRILGTEVARSDAEVSNQAGQEVSRTRDIRFIKAATADGAPMVYRNEDTDWGWPPYFKFDTANLAAEADNRISTETEPRWTIVTHYGWRITWLSTFPNAVSLSPAEGPDQTLIPWFNIVVLALLAAAVFFIRRKALALLGLDD</sequence>